<comment type="caution">
    <text evidence="3">The sequence shown here is derived from an EMBL/GenBank/DDBJ whole genome shotgun (WGS) entry which is preliminary data.</text>
</comment>
<dbReference type="AlphaFoldDB" id="A0A1E7ZGJ0"/>
<name>A0A1E7ZGJ0_9ALTE</name>
<dbReference type="NCBIfam" id="TIGR03503">
    <property type="entry name" value="TIGR03503 family protein"/>
    <property type="match status" value="1"/>
</dbReference>
<organism evidence="3 4">
    <name type="scientific">Alteromonas confluentis</name>
    <dbReference type="NCBI Taxonomy" id="1656094"/>
    <lineage>
        <taxon>Bacteria</taxon>
        <taxon>Pseudomonadati</taxon>
        <taxon>Pseudomonadota</taxon>
        <taxon>Gammaproteobacteria</taxon>
        <taxon>Alteromonadales</taxon>
        <taxon>Alteromonadaceae</taxon>
        <taxon>Alteromonas/Salinimonas group</taxon>
        <taxon>Alteromonas</taxon>
    </lineage>
</organism>
<dbReference type="InterPro" id="IPR020010">
    <property type="entry name" value="CHP03503"/>
</dbReference>
<keyword evidence="1" id="KW-0812">Transmembrane</keyword>
<sequence length="480" mass="53032">MFVATSFRKLITSISLAIVAAIACYIPLSAAQQSQPAAEPVDTSVLTSLGDDYQNSIILLQNRFRIDHEVDEVTLIFFREFGSAPVVLVRPDGSKIFSSQAEKNNVEWFDDDTFDMIKIKNPVPGPWQAVGQVMPESRVMVISEIELHADPLPAVIFSGEVLKQTAYLTNGGKPIDYSQFRDVVDVSIELRSTNNPNYDNFGANVEQIARFEDNGRGMDEAPEDGVFTGQFNLAIPAGEWRPVFTVSTPMFSREQVDPVIMLHKNPVTMREVLNDGQQGYHDLYIDVVRDQIDIESLLIDGKVRFPNGDVQNFSITEPSPEPRLHRILAYGEGLFRVKITAYATTVDGRDVILDVPEYTFRGEAPDSAEEGDGSDAPVDLEAQLMDKMNAPEMPVTPPEEQGMDDATLYLLIGAVNGGIILIGAIVVIIIIWRRKRAAKKLAIKDDQTSATAEPVEKKPGFLAGLLAKFKKKKEPDASSD</sequence>
<evidence type="ECO:0000256" key="1">
    <source>
        <dbReference type="SAM" id="Phobius"/>
    </source>
</evidence>
<accession>A0A1E7ZGJ0</accession>
<feature type="signal peptide" evidence="2">
    <location>
        <begin position="1"/>
        <end position="30"/>
    </location>
</feature>
<keyword evidence="1" id="KW-1133">Transmembrane helix</keyword>
<protein>
    <submittedName>
        <fullName evidence="3">TIGR03503 family protein</fullName>
    </submittedName>
</protein>
<feature type="transmembrane region" description="Helical" evidence="1">
    <location>
        <begin position="408"/>
        <end position="432"/>
    </location>
</feature>
<evidence type="ECO:0000313" key="4">
    <source>
        <dbReference type="Proteomes" id="UP000175691"/>
    </source>
</evidence>
<proteinExistence type="predicted"/>
<dbReference type="Proteomes" id="UP000175691">
    <property type="component" value="Unassembled WGS sequence"/>
</dbReference>
<evidence type="ECO:0000313" key="3">
    <source>
        <dbReference type="EMBL" id="OFC72627.1"/>
    </source>
</evidence>
<keyword evidence="4" id="KW-1185">Reference proteome</keyword>
<evidence type="ECO:0000256" key="2">
    <source>
        <dbReference type="SAM" id="SignalP"/>
    </source>
</evidence>
<feature type="chain" id="PRO_5009209868" evidence="2">
    <location>
        <begin position="31"/>
        <end position="480"/>
    </location>
</feature>
<dbReference type="STRING" id="1656094.BFC18_01905"/>
<keyword evidence="2" id="KW-0732">Signal</keyword>
<gene>
    <name evidence="3" type="ORF">BFC18_01905</name>
</gene>
<reference evidence="3 4" key="1">
    <citation type="submission" date="2016-08" db="EMBL/GenBank/DDBJ databases">
        <authorList>
            <person name="Seilhamer J.J."/>
        </authorList>
    </citation>
    <scope>NUCLEOTIDE SEQUENCE [LARGE SCALE GENOMIC DNA]</scope>
    <source>
        <strain evidence="3 4">KCTC 42603</strain>
    </source>
</reference>
<dbReference type="EMBL" id="MDHN01000003">
    <property type="protein sequence ID" value="OFC72627.1"/>
    <property type="molecule type" value="Genomic_DNA"/>
</dbReference>
<keyword evidence="1" id="KW-0472">Membrane</keyword>